<feature type="transmembrane region" description="Helical" evidence="1">
    <location>
        <begin position="29"/>
        <end position="52"/>
    </location>
</feature>
<dbReference type="RefSeq" id="WP_212714390.1">
    <property type="nucleotide sequence ID" value="NZ_JBHSUB010000008.1"/>
</dbReference>
<dbReference type="InterPro" id="IPR031582">
    <property type="entry name" value="TadF"/>
</dbReference>
<keyword evidence="1" id="KW-1133">Transmembrane helix</keyword>
<dbReference type="Pfam" id="PF16964">
    <property type="entry name" value="TadF"/>
    <property type="match status" value="1"/>
</dbReference>
<evidence type="ECO:0000313" key="3">
    <source>
        <dbReference type="Proteomes" id="UP001596230"/>
    </source>
</evidence>
<evidence type="ECO:0000256" key="1">
    <source>
        <dbReference type="SAM" id="Phobius"/>
    </source>
</evidence>
<evidence type="ECO:0000313" key="2">
    <source>
        <dbReference type="EMBL" id="MFC6378109.1"/>
    </source>
</evidence>
<dbReference type="Proteomes" id="UP001596230">
    <property type="component" value="Unassembled WGS sequence"/>
</dbReference>
<organism evidence="2 3">
    <name type="scientific">Tatumella terrea</name>
    <dbReference type="NCBI Taxonomy" id="419007"/>
    <lineage>
        <taxon>Bacteria</taxon>
        <taxon>Pseudomonadati</taxon>
        <taxon>Pseudomonadota</taxon>
        <taxon>Gammaproteobacteria</taxon>
        <taxon>Enterobacterales</taxon>
        <taxon>Erwiniaceae</taxon>
        <taxon>Tatumella</taxon>
    </lineage>
</organism>
<dbReference type="EMBL" id="JBHSUB010000008">
    <property type="protein sequence ID" value="MFC6378109.1"/>
    <property type="molecule type" value="Genomic_DNA"/>
</dbReference>
<comment type="caution">
    <text evidence="2">The sequence shown here is derived from an EMBL/GenBank/DDBJ whole genome shotgun (WGS) entry which is preliminary data.</text>
</comment>
<gene>
    <name evidence="2" type="primary">tadF</name>
    <name evidence="2" type="ORF">ACFP9W_08415</name>
</gene>
<protein>
    <submittedName>
        <fullName evidence="2">Tight adherence pilus pseudopilin TadF</fullName>
    </submittedName>
</protein>
<reference evidence="3" key="1">
    <citation type="journal article" date="2019" name="Int. J. Syst. Evol. Microbiol.">
        <title>The Global Catalogue of Microorganisms (GCM) 10K type strain sequencing project: providing services to taxonomists for standard genome sequencing and annotation.</title>
        <authorList>
            <consortium name="The Broad Institute Genomics Platform"/>
            <consortium name="The Broad Institute Genome Sequencing Center for Infectious Disease"/>
            <person name="Wu L."/>
            <person name="Ma J."/>
        </authorList>
    </citation>
    <scope>NUCLEOTIDE SEQUENCE [LARGE SCALE GENOMIC DNA]</scope>
    <source>
        <strain evidence="3">CGMCC 1.18518</strain>
    </source>
</reference>
<keyword evidence="1" id="KW-0812">Transmembrane</keyword>
<keyword evidence="1" id="KW-0472">Membrane</keyword>
<proteinExistence type="predicted"/>
<sequence length="196" mass="21389">MNQGMNDMDVRQRIGAFVRNPQGSVVVEAAFIFVFLSVLTVAAMDYGFWIMARSKAERINYSLAAVIRERNTLYNGQETPGSSEVTELASLAKFLAQDSTASSLCVRLESVSFKDSATRQVDKYQKASAGKSRCEVNAPALTANLQLSPLSIRGRWIPLYQVSLSIPAPRGSLSALLRRTGALPETITVSNIVLAR</sequence>
<accession>A0ABW1VWZ1</accession>
<keyword evidence="3" id="KW-1185">Reference proteome</keyword>
<name>A0ABW1VWZ1_9GAMM</name>